<dbReference type="CDD" id="cd00371">
    <property type="entry name" value="HMA"/>
    <property type="match status" value="1"/>
</dbReference>
<gene>
    <name evidence="3" type="ORF">CDQ84_06795</name>
</gene>
<dbReference type="Pfam" id="PF00403">
    <property type="entry name" value="HMA"/>
    <property type="match status" value="1"/>
</dbReference>
<dbReference type="InterPro" id="IPR036163">
    <property type="entry name" value="HMA_dom_sf"/>
</dbReference>
<evidence type="ECO:0000256" key="1">
    <source>
        <dbReference type="ARBA" id="ARBA00022723"/>
    </source>
</evidence>
<dbReference type="GO" id="GO:0006825">
    <property type="term" value="P:copper ion transport"/>
    <property type="evidence" value="ECO:0007669"/>
    <property type="project" value="InterPro"/>
</dbReference>
<evidence type="ECO:0000259" key="2">
    <source>
        <dbReference type="PROSITE" id="PS50846"/>
    </source>
</evidence>
<dbReference type="EMBL" id="NIOJ01000012">
    <property type="protein sequence ID" value="PNU00381.1"/>
    <property type="molecule type" value="Genomic_DNA"/>
</dbReference>
<dbReference type="SUPFAM" id="SSF55008">
    <property type="entry name" value="HMA, heavy metal-associated domain"/>
    <property type="match status" value="1"/>
</dbReference>
<comment type="caution">
    <text evidence="3">The sequence shown here is derived from an EMBL/GenBank/DDBJ whole genome shotgun (WGS) entry which is preliminary data.</text>
</comment>
<reference evidence="3 4" key="1">
    <citation type="submission" date="2017-06" db="EMBL/GenBank/DDBJ databases">
        <title>Investigating the central metabolism of Clostridium thermosuccinogenes.</title>
        <authorList>
            <person name="Koendjbiharie J.G."/>
            <person name="van Kranenburg R."/>
        </authorList>
    </citation>
    <scope>NUCLEOTIDE SEQUENCE [LARGE SCALE GENOMIC DNA]</scope>
    <source>
        <strain evidence="3 4">DSM 5806</strain>
    </source>
</reference>
<keyword evidence="1" id="KW-0479">Metal-binding</keyword>
<dbReference type="RefSeq" id="WP_103080968.1">
    <property type="nucleotide sequence ID" value="NZ_CP021850.1"/>
</dbReference>
<proteinExistence type="predicted"/>
<dbReference type="InterPro" id="IPR017969">
    <property type="entry name" value="Heavy-metal-associated_CS"/>
</dbReference>
<accession>A0A2K2FNL5</accession>
<dbReference type="FunFam" id="3.30.70.100:FF:000001">
    <property type="entry name" value="ATPase copper transporting beta"/>
    <property type="match status" value="1"/>
</dbReference>
<dbReference type="PRINTS" id="PR00944">
    <property type="entry name" value="CUEXPORT"/>
</dbReference>
<dbReference type="PROSITE" id="PS50846">
    <property type="entry name" value="HMA_2"/>
    <property type="match status" value="1"/>
</dbReference>
<dbReference type="InterPro" id="IPR006121">
    <property type="entry name" value="HMA_dom"/>
</dbReference>
<dbReference type="OrthoDB" id="9813965at2"/>
<dbReference type="GO" id="GO:0005507">
    <property type="term" value="F:copper ion binding"/>
    <property type="evidence" value="ECO:0007669"/>
    <property type="project" value="InterPro"/>
</dbReference>
<dbReference type="InterPro" id="IPR000428">
    <property type="entry name" value="Cu-bd"/>
</dbReference>
<dbReference type="KEGG" id="cthd:CDO33_13795"/>
<dbReference type="PROSITE" id="PS01047">
    <property type="entry name" value="HMA_1"/>
    <property type="match status" value="1"/>
</dbReference>
<sequence>MTKKVFIEGMTCSHCATHVEEALKEVCGIKSAKVDLEGKVAVIELAHDVEDEKIKAAVKDAGYEVTKIQ</sequence>
<evidence type="ECO:0000313" key="3">
    <source>
        <dbReference type="EMBL" id="PNU00381.1"/>
    </source>
</evidence>
<evidence type="ECO:0000313" key="4">
    <source>
        <dbReference type="Proteomes" id="UP000236151"/>
    </source>
</evidence>
<dbReference type="AlphaFoldDB" id="A0A2K2FNL5"/>
<feature type="domain" description="HMA" evidence="2">
    <location>
        <begin position="1"/>
        <end position="66"/>
    </location>
</feature>
<protein>
    <submittedName>
        <fullName evidence="3">Heavy metal transport/detoxification protein</fullName>
    </submittedName>
</protein>
<keyword evidence="4" id="KW-1185">Reference proteome</keyword>
<name>A0A2K2FNL5_9CLOT</name>
<organism evidence="3 4">
    <name type="scientific">Clostridium thermosuccinogenes</name>
    <dbReference type="NCBI Taxonomy" id="84032"/>
    <lineage>
        <taxon>Bacteria</taxon>
        <taxon>Bacillati</taxon>
        <taxon>Bacillota</taxon>
        <taxon>Clostridia</taxon>
        <taxon>Eubacteriales</taxon>
        <taxon>Clostridiaceae</taxon>
        <taxon>Clostridium</taxon>
    </lineage>
</organism>
<dbReference type="Gene3D" id="3.30.70.100">
    <property type="match status" value="1"/>
</dbReference>
<dbReference type="Proteomes" id="UP000236151">
    <property type="component" value="Unassembled WGS sequence"/>
</dbReference>